<feature type="region of interest" description="Disordered" evidence="1">
    <location>
        <begin position="28"/>
        <end position="70"/>
    </location>
</feature>
<dbReference type="EMBL" id="JBBPBM010000197">
    <property type="protein sequence ID" value="KAK8501107.1"/>
    <property type="molecule type" value="Genomic_DNA"/>
</dbReference>
<feature type="compositionally biased region" description="Polar residues" evidence="1">
    <location>
        <begin position="34"/>
        <end position="58"/>
    </location>
</feature>
<evidence type="ECO:0000256" key="1">
    <source>
        <dbReference type="SAM" id="MobiDB-lite"/>
    </source>
</evidence>
<protein>
    <submittedName>
        <fullName evidence="2">Uncharacterized protein</fullName>
    </submittedName>
</protein>
<accession>A0ABR2B3G6</accession>
<comment type="caution">
    <text evidence="2">The sequence shown here is derived from an EMBL/GenBank/DDBJ whole genome shotgun (WGS) entry which is preliminary data.</text>
</comment>
<evidence type="ECO:0000313" key="2">
    <source>
        <dbReference type="EMBL" id="KAK8501107.1"/>
    </source>
</evidence>
<sequence length="138" mass="14969">MMENLQKLLEIGLGKKIDAGDLFSPPVGLLGARPSQQPSMNNVPASESQQPSPNNVTVSELPLPNPTMGQTTPVIVVGDNERRVAQGSTQNNQVKRLRGKEKGRVALIAHRRLFLIAPKNQLPLTGSISPYQLCSKRP</sequence>
<dbReference type="Proteomes" id="UP001472677">
    <property type="component" value="Unassembled WGS sequence"/>
</dbReference>
<reference evidence="2 3" key="1">
    <citation type="journal article" date="2024" name="G3 (Bethesda)">
        <title>Genome assembly of Hibiscus sabdariffa L. provides insights into metabolisms of medicinal natural products.</title>
        <authorList>
            <person name="Kim T."/>
        </authorList>
    </citation>
    <scope>NUCLEOTIDE SEQUENCE [LARGE SCALE GENOMIC DNA]</scope>
    <source>
        <strain evidence="2">TK-2024</strain>
        <tissue evidence="2">Old leaves</tissue>
    </source>
</reference>
<proteinExistence type="predicted"/>
<name>A0ABR2B3G6_9ROSI</name>
<keyword evidence="3" id="KW-1185">Reference proteome</keyword>
<gene>
    <name evidence="2" type="ORF">V6N12_011347</name>
</gene>
<evidence type="ECO:0000313" key="3">
    <source>
        <dbReference type="Proteomes" id="UP001472677"/>
    </source>
</evidence>
<organism evidence="2 3">
    <name type="scientific">Hibiscus sabdariffa</name>
    <name type="common">roselle</name>
    <dbReference type="NCBI Taxonomy" id="183260"/>
    <lineage>
        <taxon>Eukaryota</taxon>
        <taxon>Viridiplantae</taxon>
        <taxon>Streptophyta</taxon>
        <taxon>Embryophyta</taxon>
        <taxon>Tracheophyta</taxon>
        <taxon>Spermatophyta</taxon>
        <taxon>Magnoliopsida</taxon>
        <taxon>eudicotyledons</taxon>
        <taxon>Gunneridae</taxon>
        <taxon>Pentapetalae</taxon>
        <taxon>rosids</taxon>
        <taxon>malvids</taxon>
        <taxon>Malvales</taxon>
        <taxon>Malvaceae</taxon>
        <taxon>Malvoideae</taxon>
        <taxon>Hibiscus</taxon>
    </lineage>
</organism>